<dbReference type="PANTHER" id="PTHR19297:SF185">
    <property type="entry name" value="BETA-1,3-GALACTOSYL-O-GLYCOSYL-GLYCOPROTEIN BETA-1,6-N-ACETYLGLUCOSAMINYLTRANSFERASE 3"/>
    <property type="match status" value="1"/>
</dbReference>
<keyword evidence="4" id="KW-0808">Transferase</keyword>
<comment type="pathway">
    <text evidence="2">Protein modification; protein glycosylation.</text>
</comment>
<accession>A0A3P7NK82</accession>
<evidence type="ECO:0000313" key="11">
    <source>
        <dbReference type="EMBL" id="VDN43284.1"/>
    </source>
</evidence>
<keyword evidence="6" id="KW-0735">Signal-anchor</keyword>
<reference evidence="11 12" key="1">
    <citation type="submission" date="2018-11" db="EMBL/GenBank/DDBJ databases">
        <authorList>
            <consortium name="Pathogen Informatics"/>
        </authorList>
    </citation>
    <scope>NUCLEOTIDE SEQUENCE [LARGE SCALE GENOMIC DNA]</scope>
</reference>
<evidence type="ECO:0000256" key="1">
    <source>
        <dbReference type="ARBA" id="ARBA00004606"/>
    </source>
</evidence>
<evidence type="ECO:0000256" key="10">
    <source>
        <dbReference type="ARBA" id="ARBA00038150"/>
    </source>
</evidence>
<protein>
    <submittedName>
        <fullName evidence="11">Uncharacterized protein</fullName>
    </submittedName>
</protein>
<evidence type="ECO:0000256" key="8">
    <source>
        <dbReference type="ARBA" id="ARBA00023136"/>
    </source>
</evidence>
<evidence type="ECO:0000256" key="3">
    <source>
        <dbReference type="ARBA" id="ARBA00022676"/>
    </source>
</evidence>
<dbReference type="PANTHER" id="PTHR19297">
    <property type="entry name" value="GLYCOSYLTRANSFERASE 14 FAMILY MEMBER"/>
    <property type="match status" value="1"/>
</dbReference>
<comment type="subcellular location">
    <subcellularLocation>
        <location evidence="1">Membrane</location>
        <topology evidence="1">Single-pass type II membrane protein</topology>
    </subcellularLocation>
</comment>
<evidence type="ECO:0000256" key="2">
    <source>
        <dbReference type="ARBA" id="ARBA00004922"/>
    </source>
</evidence>
<evidence type="ECO:0000256" key="9">
    <source>
        <dbReference type="ARBA" id="ARBA00023180"/>
    </source>
</evidence>
<dbReference type="GO" id="GO:0016020">
    <property type="term" value="C:membrane"/>
    <property type="evidence" value="ECO:0007669"/>
    <property type="project" value="UniProtKB-SubCell"/>
</dbReference>
<gene>
    <name evidence="11" type="ORF">DILT_LOCUS19049</name>
</gene>
<proteinExistence type="inferred from homology"/>
<dbReference type="GO" id="GO:0008375">
    <property type="term" value="F:acetylglucosaminyltransferase activity"/>
    <property type="evidence" value="ECO:0007669"/>
    <property type="project" value="TreeGrafter"/>
</dbReference>
<name>A0A3P7NK82_DIBLA</name>
<keyword evidence="8" id="KW-0472">Membrane</keyword>
<organism evidence="11 12">
    <name type="scientific">Dibothriocephalus latus</name>
    <name type="common">Fish tapeworm</name>
    <name type="synonym">Diphyllobothrium latum</name>
    <dbReference type="NCBI Taxonomy" id="60516"/>
    <lineage>
        <taxon>Eukaryota</taxon>
        <taxon>Metazoa</taxon>
        <taxon>Spiralia</taxon>
        <taxon>Lophotrochozoa</taxon>
        <taxon>Platyhelminthes</taxon>
        <taxon>Cestoda</taxon>
        <taxon>Eucestoda</taxon>
        <taxon>Diphyllobothriidea</taxon>
        <taxon>Diphyllobothriidae</taxon>
        <taxon>Dibothriocephalus</taxon>
    </lineage>
</organism>
<keyword evidence="7" id="KW-1133">Transmembrane helix</keyword>
<keyword evidence="9" id="KW-0325">Glycoprotein</keyword>
<dbReference type="OrthoDB" id="2019572at2759"/>
<evidence type="ECO:0000313" key="12">
    <source>
        <dbReference type="Proteomes" id="UP000281553"/>
    </source>
</evidence>
<keyword evidence="3" id="KW-0328">Glycosyltransferase</keyword>
<evidence type="ECO:0000256" key="7">
    <source>
        <dbReference type="ARBA" id="ARBA00022989"/>
    </source>
</evidence>
<evidence type="ECO:0000256" key="5">
    <source>
        <dbReference type="ARBA" id="ARBA00022692"/>
    </source>
</evidence>
<keyword evidence="12" id="KW-1185">Reference proteome</keyword>
<evidence type="ECO:0000256" key="6">
    <source>
        <dbReference type="ARBA" id="ARBA00022968"/>
    </source>
</evidence>
<sequence length="164" mass="18644">MQVKWMKNSVHIVARREFIEYMLNDRRAIEVSEALRKFAYTTVPDEQFYGTLAYNPQLGAPGACLKTYEYRDVNVTGARLPGMIRYKLWYSPTCPTKLVHGICILGSQHLPDLISSDKLVANKFHEGYYAEGYDCLEYAIAARTYIGPAPPSLFANLYCSSELI</sequence>
<keyword evidence="5" id="KW-0812">Transmembrane</keyword>
<evidence type="ECO:0000256" key="4">
    <source>
        <dbReference type="ARBA" id="ARBA00022679"/>
    </source>
</evidence>
<comment type="similarity">
    <text evidence="10">Belongs to the glycosyltransferase 14 family.</text>
</comment>
<dbReference type="Pfam" id="PF02485">
    <property type="entry name" value="Branch"/>
    <property type="match status" value="1"/>
</dbReference>
<dbReference type="EMBL" id="UYRU01107329">
    <property type="protein sequence ID" value="VDN43284.1"/>
    <property type="molecule type" value="Genomic_DNA"/>
</dbReference>
<dbReference type="InterPro" id="IPR003406">
    <property type="entry name" value="Glyco_trans_14"/>
</dbReference>
<dbReference type="AlphaFoldDB" id="A0A3P7NK82"/>
<dbReference type="Proteomes" id="UP000281553">
    <property type="component" value="Unassembled WGS sequence"/>
</dbReference>